<keyword evidence="9" id="KW-0511">Multifunctional enzyme</keyword>
<keyword evidence="5 9" id="KW-0808">Transferase</keyword>
<evidence type="ECO:0000256" key="8">
    <source>
        <dbReference type="ARBA" id="ARBA00049439"/>
    </source>
</evidence>
<dbReference type="GO" id="GO:0004358">
    <property type="term" value="F:L-glutamate N-acetyltransferase activity, acting on acetyl-L-ornithine as donor"/>
    <property type="evidence" value="ECO:0007669"/>
    <property type="project" value="UniProtKB-UniRule"/>
</dbReference>
<reference evidence="10 11" key="1">
    <citation type="submission" date="2020-09" db="EMBL/GenBank/DDBJ databases">
        <title>Co-existence of a novel multidrug-resistance efflux pump with carbapenem resistance gene blaVIM-2 in one megaplasmid in Pseudomonas putida.</title>
        <authorList>
            <person name="Peng K."/>
            <person name="Li R."/>
        </authorList>
    </citation>
    <scope>NUCLEOTIDE SEQUENCE [LARGE SCALE GENOMIC DNA]</scope>
    <source>
        <strain evidence="10 11">ZXPA-20</strain>
    </source>
</reference>
<comment type="subcellular location">
    <subcellularLocation>
        <location evidence="9">Cytoplasm</location>
    </subcellularLocation>
</comment>
<protein>
    <recommendedName>
        <fullName evidence="9">Arginine biosynthesis bifunctional protein ArgJ</fullName>
    </recommendedName>
    <domain>
        <recommendedName>
            <fullName evidence="9">Glutamate N-acetyltransferase</fullName>
            <ecNumber evidence="9">2.3.1.35</ecNumber>
        </recommendedName>
        <alternativeName>
            <fullName evidence="9">Ornithine acetyltransferase</fullName>
            <shortName evidence="9">OATase</shortName>
        </alternativeName>
        <alternativeName>
            <fullName evidence="9">Ornithine transacetylase</fullName>
        </alternativeName>
    </domain>
    <domain>
        <recommendedName>
            <fullName evidence="9">Amino-acid acetyltransferase</fullName>
            <ecNumber evidence="9">2.3.1.1</ecNumber>
        </recommendedName>
        <alternativeName>
            <fullName evidence="9">N-acetylglutamate synthase</fullName>
            <shortName evidence="9">AGSase</shortName>
        </alternativeName>
    </domain>
    <component>
        <recommendedName>
            <fullName evidence="9">Arginine biosynthesis bifunctional protein ArgJ alpha chain</fullName>
        </recommendedName>
    </component>
    <component>
        <recommendedName>
            <fullName evidence="9">Arginine biosynthesis bifunctional protein ArgJ beta chain</fullName>
        </recommendedName>
    </component>
</protein>
<evidence type="ECO:0000256" key="7">
    <source>
        <dbReference type="ARBA" id="ARBA00023315"/>
    </source>
</evidence>
<dbReference type="PANTHER" id="PTHR23100:SF0">
    <property type="entry name" value="ARGININE BIOSYNTHESIS BIFUNCTIONAL PROTEIN ARGJ, MITOCHONDRIAL"/>
    <property type="match status" value="1"/>
</dbReference>
<feature type="binding site" evidence="9">
    <location>
        <position position="178"/>
    </location>
    <ligand>
        <name>substrate</name>
    </ligand>
</feature>
<feature type="binding site" evidence="9">
    <location>
        <position position="405"/>
    </location>
    <ligand>
        <name>substrate</name>
    </ligand>
</feature>
<evidence type="ECO:0000313" key="10">
    <source>
        <dbReference type="EMBL" id="QOC97225.1"/>
    </source>
</evidence>
<accession>A0ABD7B9X7</accession>
<dbReference type="EMBL" id="CP061723">
    <property type="protein sequence ID" value="QOC97225.1"/>
    <property type="molecule type" value="Genomic_DNA"/>
</dbReference>
<dbReference type="GO" id="GO:0004042">
    <property type="term" value="F:L-glutamate N-acetyltransferase activity"/>
    <property type="evidence" value="ECO:0007669"/>
    <property type="project" value="UniProtKB-UniRule"/>
</dbReference>
<dbReference type="InterPro" id="IPR016117">
    <property type="entry name" value="ArgJ-like_dom_sf"/>
</dbReference>
<dbReference type="Gene3D" id="3.10.20.340">
    <property type="entry name" value="ArgJ beta chain, C-terminal domain"/>
    <property type="match status" value="1"/>
</dbReference>
<dbReference type="NCBIfam" id="TIGR00120">
    <property type="entry name" value="ArgJ"/>
    <property type="match status" value="1"/>
</dbReference>
<feature type="binding site" evidence="9">
    <location>
        <position position="276"/>
    </location>
    <ligand>
        <name>substrate</name>
    </ligand>
</feature>
<feature type="binding site" evidence="9">
    <location>
        <position position="152"/>
    </location>
    <ligand>
        <name>substrate</name>
    </ligand>
</feature>
<evidence type="ECO:0000256" key="6">
    <source>
        <dbReference type="ARBA" id="ARBA00022813"/>
    </source>
</evidence>
<dbReference type="GO" id="GO:0005737">
    <property type="term" value="C:cytoplasm"/>
    <property type="evidence" value="ECO:0007669"/>
    <property type="project" value="UniProtKB-SubCell"/>
</dbReference>
<comment type="function">
    <text evidence="9">Catalyzes two activities which are involved in the cyclic version of arginine biosynthesis: the synthesis of N-acetylglutamate from glutamate and acetyl-CoA as the acetyl donor, and of ornithine by transacetylation between N(2)-acetylornithine and glutamate.</text>
</comment>
<dbReference type="Pfam" id="PF01960">
    <property type="entry name" value="ArgJ"/>
    <property type="match status" value="1"/>
</dbReference>
<dbReference type="InterPro" id="IPR042195">
    <property type="entry name" value="ArgJ_beta_C"/>
</dbReference>
<feature type="site" description="Involved in the stabilization of negative charge on the oxyanion by the formation of the oxyanion hole" evidence="9">
    <location>
        <position position="115"/>
    </location>
</feature>
<evidence type="ECO:0000256" key="5">
    <source>
        <dbReference type="ARBA" id="ARBA00022679"/>
    </source>
</evidence>
<evidence type="ECO:0000256" key="2">
    <source>
        <dbReference type="ARBA" id="ARBA00011475"/>
    </source>
</evidence>
<evidence type="ECO:0000313" key="11">
    <source>
        <dbReference type="Proteomes" id="UP000516786"/>
    </source>
</evidence>
<comment type="similarity">
    <text evidence="1 9">Belongs to the ArgJ family.</text>
</comment>
<gene>
    <name evidence="9 10" type="primary">argJ</name>
    <name evidence="10" type="ORF">ID616_24690</name>
</gene>
<evidence type="ECO:0000256" key="4">
    <source>
        <dbReference type="ARBA" id="ARBA00022605"/>
    </source>
</evidence>
<keyword evidence="6 9" id="KW-0068">Autocatalytic cleavage</keyword>
<comment type="catalytic activity">
    <reaction evidence="8 9">
        <text>N(2)-acetyl-L-ornithine + L-glutamate = N-acetyl-L-glutamate + L-ornithine</text>
        <dbReference type="Rhea" id="RHEA:15349"/>
        <dbReference type="ChEBI" id="CHEBI:29985"/>
        <dbReference type="ChEBI" id="CHEBI:44337"/>
        <dbReference type="ChEBI" id="CHEBI:46911"/>
        <dbReference type="ChEBI" id="CHEBI:57805"/>
        <dbReference type="EC" id="2.3.1.35"/>
    </reaction>
</comment>
<keyword evidence="9" id="KW-0963">Cytoplasm</keyword>
<comment type="pathway">
    <text evidence="9">Amino-acid biosynthesis; L-arginine biosynthesis; L-ornithine and N-acetyl-L-glutamate from L-glutamate and N(2)-acetyl-L-ornithine (cyclic): step 1/1.</text>
</comment>
<comment type="subunit">
    <text evidence="2 9">Heterotetramer of two alpha and two beta chains.</text>
</comment>
<keyword evidence="7 9" id="KW-0012">Acyltransferase</keyword>
<dbReference type="PANTHER" id="PTHR23100">
    <property type="entry name" value="ARGININE BIOSYNTHESIS BIFUNCTIONAL PROTEIN ARGJ"/>
    <property type="match status" value="1"/>
</dbReference>
<dbReference type="NCBIfam" id="NF003802">
    <property type="entry name" value="PRK05388.1"/>
    <property type="match status" value="1"/>
</dbReference>
<keyword evidence="4 9" id="KW-0028">Amino-acid biosynthesis</keyword>
<dbReference type="Gene3D" id="3.60.70.12">
    <property type="entry name" value="L-amino peptidase D-ALA esterase/amidase"/>
    <property type="match status" value="1"/>
</dbReference>
<feature type="binding site" evidence="9">
    <location>
        <position position="400"/>
    </location>
    <ligand>
        <name>substrate</name>
    </ligand>
</feature>
<feature type="active site" description="Nucleophile" evidence="9">
    <location>
        <position position="189"/>
    </location>
</feature>
<evidence type="ECO:0000256" key="9">
    <source>
        <dbReference type="HAMAP-Rule" id="MF_01106"/>
    </source>
</evidence>
<keyword evidence="3 9" id="KW-0055">Arginine biosynthesis</keyword>
<feature type="site" description="Involved in the stabilization of negative charge on the oxyanion by the formation of the oxyanion hole" evidence="9">
    <location>
        <position position="116"/>
    </location>
</feature>
<dbReference type="FunFam" id="3.60.70.12:FF:000001">
    <property type="entry name" value="Arginine biosynthesis bifunctional protein ArgJ, chloroplastic"/>
    <property type="match status" value="1"/>
</dbReference>
<feature type="chain" id="PRO_5044512474" description="Arginine biosynthesis bifunctional protein ArgJ beta chain" evidence="9">
    <location>
        <begin position="189"/>
        <end position="405"/>
    </location>
</feature>
<organism evidence="10 11">
    <name type="scientific">Pseudomonas putida</name>
    <name type="common">Arthrobacter siderocapsulatus</name>
    <dbReference type="NCBI Taxonomy" id="303"/>
    <lineage>
        <taxon>Bacteria</taxon>
        <taxon>Pseudomonadati</taxon>
        <taxon>Pseudomonadota</taxon>
        <taxon>Gammaproteobacteria</taxon>
        <taxon>Pseudomonadales</taxon>
        <taxon>Pseudomonadaceae</taxon>
        <taxon>Pseudomonas</taxon>
    </lineage>
</organism>
<dbReference type="EC" id="2.3.1.35" evidence="9"/>
<dbReference type="HAMAP" id="MF_01106">
    <property type="entry name" value="ArgJ"/>
    <property type="match status" value="1"/>
</dbReference>
<dbReference type="EC" id="2.3.1.1" evidence="9"/>
<dbReference type="Proteomes" id="UP000516786">
    <property type="component" value="Chromosome"/>
</dbReference>
<evidence type="ECO:0000256" key="3">
    <source>
        <dbReference type="ARBA" id="ARBA00022571"/>
    </source>
</evidence>
<dbReference type="RefSeq" id="WP_060517478.1">
    <property type="nucleotide sequence ID" value="NZ_CP061723.1"/>
</dbReference>
<name>A0ABD7B9X7_PSEPU</name>
<sequence length="405" mass="42213">MAVGLGPLPTLHPVPGFELGIASAGIKRPGRKDVVVMRCAEGSSVAGVFTLNAFCAAPVILAKQRVQGTVRYLLTNTGNANAGTGAPGLAAAERTCAKLAELAGVPAESVLPFSTGVIGEPLPVEKIEGALQAALDNLSENHWAEAATGIMTTDTLPKGASRQFQHDGVTVTVTGISKGAGMIRPNMATMLGYIATDAKVAPAVLKDLMLDGANKSFNRITIDGDTSTNDCCMLIATGKANLPEVTEASGALFEALKKAVFEVCMEVAQAIVRDGEGATKFVTVQVNGGGNHQECLDVGYAVAHSPLIKTALFASDPNWGRILAAVGRAGVPELDVSLIDVYLDSVCIASKGGRDPSYTEAQGSAVMAQEEITIRIELGRGQCSETIWTTDLSHEYVKINAEYRT</sequence>
<proteinExistence type="inferred from homology"/>
<comment type="pathway">
    <text evidence="9">Amino-acid biosynthesis; L-arginine biosynthesis; N(2)-acetyl-L-ornithine from L-glutamate: step 1/4.</text>
</comment>
<comment type="catalytic activity">
    <reaction evidence="9">
        <text>L-glutamate + acetyl-CoA = N-acetyl-L-glutamate + CoA + H(+)</text>
        <dbReference type="Rhea" id="RHEA:24292"/>
        <dbReference type="ChEBI" id="CHEBI:15378"/>
        <dbReference type="ChEBI" id="CHEBI:29985"/>
        <dbReference type="ChEBI" id="CHEBI:44337"/>
        <dbReference type="ChEBI" id="CHEBI:57287"/>
        <dbReference type="ChEBI" id="CHEBI:57288"/>
        <dbReference type="EC" id="2.3.1.1"/>
    </reaction>
</comment>
<dbReference type="GO" id="GO:0006526">
    <property type="term" value="P:L-arginine biosynthetic process"/>
    <property type="evidence" value="ECO:0007669"/>
    <property type="project" value="UniProtKB-UniRule"/>
</dbReference>
<dbReference type="CDD" id="cd02152">
    <property type="entry name" value="OAT"/>
    <property type="match status" value="1"/>
</dbReference>
<dbReference type="AlphaFoldDB" id="A0ABD7B9X7"/>
<dbReference type="FunFam" id="3.10.20.340:FF:000001">
    <property type="entry name" value="Arginine biosynthesis bifunctional protein ArgJ, chloroplastic"/>
    <property type="match status" value="1"/>
</dbReference>
<feature type="site" description="Cleavage; by autolysis" evidence="9">
    <location>
        <begin position="188"/>
        <end position="189"/>
    </location>
</feature>
<feature type="chain" id="PRO_5044512475" description="Arginine biosynthesis bifunctional protein ArgJ alpha chain" evidence="9">
    <location>
        <begin position="1"/>
        <end position="188"/>
    </location>
</feature>
<dbReference type="InterPro" id="IPR002813">
    <property type="entry name" value="Arg_biosynth_ArgJ"/>
</dbReference>
<feature type="binding site" evidence="9">
    <location>
        <position position="189"/>
    </location>
    <ligand>
        <name>substrate</name>
    </ligand>
</feature>
<dbReference type="SUPFAM" id="SSF56266">
    <property type="entry name" value="DmpA/ArgJ-like"/>
    <property type="match status" value="1"/>
</dbReference>
<evidence type="ECO:0000256" key="1">
    <source>
        <dbReference type="ARBA" id="ARBA00006774"/>
    </source>
</evidence>